<feature type="region of interest" description="Disordered" evidence="1">
    <location>
        <begin position="122"/>
        <end position="166"/>
    </location>
</feature>
<dbReference type="EMBL" id="CACVKT020006521">
    <property type="protein sequence ID" value="CAC5402542.1"/>
    <property type="molecule type" value="Genomic_DNA"/>
</dbReference>
<feature type="compositionally biased region" description="Polar residues" evidence="1">
    <location>
        <begin position="144"/>
        <end position="157"/>
    </location>
</feature>
<keyword evidence="2" id="KW-0812">Transmembrane</keyword>
<dbReference type="Proteomes" id="UP000507470">
    <property type="component" value="Unassembled WGS sequence"/>
</dbReference>
<proteinExistence type="predicted"/>
<sequence>MDVFGYFLLYFFGLLFSVCPVSSSHRRYYHYNSYYYYYYEGYDGSASMVAGSIIGGLIALCIIIAIVIVVVHACNCCKTHGIRGHTIRQTPITTVTARAPYNTLHHNNWSYLPPSAPPYQPLTTKPPQYTSSDRNPPPAYEDISVSSPPSNTTFQGISSPASPAPPYSEIRNKKKSMASSAAIFCTLCKDDSVPSEAASWCTECKIFLSIDCEIHYRSQEHTSIRSQEEKYLADLHNGDRLDENNVQVIISPNINSILQDVKSFGNISVVTKTCSLILKIGRRDQAQVLVPKVTIDKIKPSFLKILQMQALSMLKVKRFLICAFVILSDDRILLLEAETKTVMLFNTNGTYSRNVVSFEEYTESMCLVKDDTVAVSLFMAKKIAIIDIERNVVLKIIKLDYSCFGISSEGGQILVSSRECIIILSLKDLSQQILEGIESYTFNAVYKDNIYCTSWKKKHICCFNMTGERLWTFTHPDIDQPVGITSDKDGILFIASSENDKIVALSPDGKTCRTILCNHDGINSPAGIHINRDKGLMLVSTRESNGSDNGIIFRILNENSVFKISRETFF</sequence>
<keyword evidence="4" id="KW-1185">Reference proteome</keyword>
<name>A0A6J8D5I5_MYTCO</name>
<evidence type="ECO:0000313" key="4">
    <source>
        <dbReference type="Proteomes" id="UP000507470"/>
    </source>
</evidence>
<dbReference type="Gene3D" id="2.120.10.30">
    <property type="entry name" value="TolB, C-terminal domain"/>
    <property type="match status" value="1"/>
</dbReference>
<feature type="compositionally biased region" description="Polar residues" evidence="1">
    <location>
        <begin position="122"/>
        <end position="134"/>
    </location>
</feature>
<dbReference type="SUPFAM" id="SSF101898">
    <property type="entry name" value="NHL repeat"/>
    <property type="match status" value="1"/>
</dbReference>
<accession>A0A6J8D5I5</accession>
<evidence type="ECO:0000313" key="3">
    <source>
        <dbReference type="EMBL" id="CAC5402542.1"/>
    </source>
</evidence>
<keyword evidence="2" id="KW-1133">Transmembrane helix</keyword>
<evidence type="ECO:0000256" key="2">
    <source>
        <dbReference type="SAM" id="Phobius"/>
    </source>
</evidence>
<reference evidence="3 4" key="1">
    <citation type="submission" date="2020-06" db="EMBL/GenBank/DDBJ databases">
        <authorList>
            <person name="Li R."/>
            <person name="Bekaert M."/>
        </authorList>
    </citation>
    <scope>NUCLEOTIDE SEQUENCE [LARGE SCALE GENOMIC DNA]</scope>
    <source>
        <strain evidence="4">wild</strain>
    </source>
</reference>
<feature type="transmembrane region" description="Helical" evidence="2">
    <location>
        <begin position="6"/>
        <end position="25"/>
    </location>
</feature>
<evidence type="ECO:0008006" key="5">
    <source>
        <dbReference type="Google" id="ProtNLM"/>
    </source>
</evidence>
<organism evidence="3 4">
    <name type="scientific">Mytilus coruscus</name>
    <name type="common">Sea mussel</name>
    <dbReference type="NCBI Taxonomy" id="42192"/>
    <lineage>
        <taxon>Eukaryota</taxon>
        <taxon>Metazoa</taxon>
        <taxon>Spiralia</taxon>
        <taxon>Lophotrochozoa</taxon>
        <taxon>Mollusca</taxon>
        <taxon>Bivalvia</taxon>
        <taxon>Autobranchia</taxon>
        <taxon>Pteriomorphia</taxon>
        <taxon>Mytilida</taxon>
        <taxon>Mytiloidea</taxon>
        <taxon>Mytilidae</taxon>
        <taxon>Mytilinae</taxon>
        <taxon>Mytilus</taxon>
    </lineage>
</organism>
<gene>
    <name evidence="3" type="ORF">MCOR_36480</name>
</gene>
<keyword evidence="2" id="KW-0472">Membrane</keyword>
<evidence type="ECO:0000256" key="1">
    <source>
        <dbReference type="SAM" id="MobiDB-lite"/>
    </source>
</evidence>
<dbReference type="AlphaFoldDB" id="A0A6J8D5I5"/>
<protein>
    <recommendedName>
        <fullName evidence="5">B box-type domain-containing protein</fullName>
    </recommendedName>
</protein>
<feature type="transmembrane region" description="Helical" evidence="2">
    <location>
        <begin position="46"/>
        <end position="71"/>
    </location>
</feature>
<dbReference type="OrthoDB" id="342730at2759"/>
<dbReference type="InterPro" id="IPR011042">
    <property type="entry name" value="6-blade_b-propeller_TolB-like"/>
</dbReference>